<dbReference type="InterPro" id="IPR007419">
    <property type="entry name" value="BFD-like_2Fe2S-bd_dom"/>
</dbReference>
<dbReference type="EMBL" id="CP002546">
    <property type="protein sequence ID" value="ADY61571.1"/>
    <property type="molecule type" value="Genomic_DNA"/>
</dbReference>
<feature type="domain" description="BFD-like [2Fe-2S]-binding" evidence="1">
    <location>
        <begin position="7"/>
        <end position="55"/>
    </location>
</feature>
<accession>F0SFW4</accession>
<dbReference type="HOGENOM" id="CLU_159205_4_3_0"/>
<evidence type="ECO:0000259" key="1">
    <source>
        <dbReference type="Pfam" id="PF04324"/>
    </source>
</evidence>
<dbReference type="Pfam" id="PF04324">
    <property type="entry name" value="Fer2_BFD"/>
    <property type="match status" value="1"/>
</dbReference>
<dbReference type="eggNOG" id="COG2906">
    <property type="taxonomic scope" value="Bacteria"/>
</dbReference>
<protein>
    <submittedName>
        <fullName evidence="2">BFD domain protein (2Fe-2S)-binding domain protein</fullName>
    </submittedName>
</protein>
<dbReference type="RefSeq" id="WP_013630288.1">
    <property type="nucleotide sequence ID" value="NC_015174.1"/>
</dbReference>
<gene>
    <name evidence="2" type="ordered locus">Plabr_3994</name>
</gene>
<dbReference type="KEGG" id="pbs:Plabr_3994"/>
<name>F0SFW4_RUBBR</name>
<dbReference type="Gene3D" id="1.10.10.1100">
    <property type="entry name" value="BFD-like [2Fe-2S]-binding domain"/>
    <property type="match status" value="1"/>
</dbReference>
<dbReference type="Proteomes" id="UP000006860">
    <property type="component" value="Chromosome"/>
</dbReference>
<keyword evidence="3" id="KW-1185">Reference proteome</keyword>
<reference evidence="3" key="1">
    <citation type="submission" date="2011-02" db="EMBL/GenBank/DDBJ databases">
        <title>The complete genome of Planctomyces brasiliensis DSM 5305.</title>
        <authorList>
            <person name="Lucas S."/>
            <person name="Copeland A."/>
            <person name="Lapidus A."/>
            <person name="Bruce D."/>
            <person name="Goodwin L."/>
            <person name="Pitluck S."/>
            <person name="Kyrpides N."/>
            <person name="Mavromatis K."/>
            <person name="Pagani I."/>
            <person name="Ivanova N."/>
            <person name="Ovchinnikova G."/>
            <person name="Lu M."/>
            <person name="Detter J.C."/>
            <person name="Han C."/>
            <person name="Land M."/>
            <person name="Hauser L."/>
            <person name="Markowitz V."/>
            <person name="Cheng J.-F."/>
            <person name="Hugenholtz P."/>
            <person name="Woyke T."/>
            <person name="Wu D."/>
            <person name="Tindall B."/>
            <person name="Pomrenke H.G."/>
            <person name="Brambilla E."/>
            <person name="Klenk H.-P."/>
            <person name="Eisen J.A."/>
        </authorList>
    </citation>
    <scope>NUCLEOTIDE SEQUENCE [LARGE SCALE GENOMIC DNA]</scope>
    <source>
        <strain evidence="3">ATCC 49424 / DSM 5305 / JCM 21570 / NBRC 103401 / IFAM 1448</strain>
    </source>
</reference>
<evidence type="ECO:0000313" key="2">
    <source>
        <dbReference type="EMBL" id="ADY61571.1"/>
    </source>
</evidence>
<evidence type="ECO:0000313" key="3">
    <source>
        <dbReference type="Proteomes" id="UP000006860"/>
    </source>
</evidence>
<organism evidence="2 3">
    <name type="scientific">Rubinisphaera brasiliensis (strain ATCC 49424 / DSM 5305 / JCM 21570 / IAM 15109 / NBRC 103401 / IFAM 1448)</name>
    <name type="common">Planctomyces brasiliensis</name>
    <dbReference type="NCBI Taxonomy" id="756272"/>
    <lineage>
        <taxon>Bacteria</taxon>
        <taxon>Pseudomonadati</taxon>
        <taxon>Planctomycetota</taxon>
        <taxon>Planctomycetia</taxon>
        <taxon>Planctomycetales</taxon>
        <taxon>Planctomycetaceae</taxon>
        <taxon>Rubinisphaera</taxon>
    </lineage>
</organism>
<dbReference type="InterPro" id="IPR041854">
    <property type="entry name" value="BFD-like_2Fe2S-bd_dom_sf"/>
</dbReference>
<proteinExistence type="predicted"/>
<dbReference type="AlphaFoldDB" id="F0SFW4"/>
<sequence length="67" mass="7557">MSQNEVLCRCLNVTRQEVEQAIDVFAASTEQEVGRLTEAGTGCMCCRRCIRDLIRKKQQQPAVLRTA</sequence>